<dbReference type="GO" id="GO:0008270">
    <property type="term" value="F:zinc ion binding"/>
    <property type="evidence" value="ECO:0007669"/>
    <property type="project" value="InterPro"/>
</dbReference>
<dbReference type="CDD" id="cd06583">
    <property type="entry name" value="PGRP"/>
    <property type="match status" value="1"/>
</dbReference>
<dbReference type="RefSeq" id="WP_232103487.1">
    <property type="nucleotide sequence ID" value="NZ_CP036343.1"/>
</dbReference>
<dbReference type="Pfam" id="PF01510">
    <property type="entry name" value="Amidase_2"/>
    <property type="match status" value="1"/>
</dbReference>
<evidence type="ECO:0000313" key="4">
    <source>
        <dbReference type="EMBL" id="QDT93539.1"/>
    </source>
</evidence>
<protein>
    <submittedName>
        <fullName evidence="4">N-acetyl-anhydromuranmyl-L-alanine amidase</fullName>
    </submittedName>
</protein>
<accession>A0A517VKI9</accession>
<dbReference type="SUPFAM" id="SSF55846">
    <property type="entry name" value="N-acetylmuramoyl-L-alanine amidase-like"/>
    <property type="match status" value="1"/>
</dbReference>
<evidence type="ECO:0000256" key="1">
    <source>
        <dbReference type="ARBA" id="ARBA00007553"/>
    </source>
</evidence>
<proteinExistence type="inferred from homology"/>
<dbReference type="Proteomes" id="UP000316855">
    <property type="component" value="Chromosome"/>
</dbReference>
<dbReference type="InterPro" id="IPR006619">
    <property type="entry name" value="PGRP_domain_met/bac"/>
</dbReference>
<dbReference type="PANTHER" id="PTHR11022:SF41">
    <property type="entry name" value="PEPTIDOGLYCAN-RECOGNITION PROTEIN LC-RELATED"/>
    <property type="match status" value="1"/>
</dbReference>
<dbReference type="SMART" id="SM00701">
    <property type="entry name" value="PGRP"/>
    <property type="match status" value="1"/>
</dbReference>
<dbReference type="EMBL" id="CP036343">
    <property type="protein sequence ID" value="QDT93539.1"/>
    <property type="molecule type" value="Genomic_DNA"/>
</dbReference>
<feature type="domain" description="N-acetylmuramoyl-L-alanine amidase" evidence="2">
    <location>
        <begin position="72"/>
        <end position="212"/>
    </location>
</feature>
<reference evidence="4 5" key="1">
    <citation type="submission" date="2019-02" db="EMBL/GenBank/DDBJ databases">
        <title>Deep-cultivation of Planctomycetes and their phenomic and genomic characterization uncovers novel biology.</title>
        <authorList>
            <person name="Wiegand S."/>
            <person name="Jogler M."/>
            <person name="Boedeker C."/>
            <person name="Pinto D."/>
            <person name="Vollmers J."/>
            <person name="Rivas-Marin E."/>
            <person name="Kohn T."/>
            <person name="Peeters S.H."/>
            <person name="Heuer A."/>
            <person name="Rast P."/>
            <person name="Oberbeckmann S."/>
            <person name="Bunk B."/>
            <person name="Jeske O."/>
            <person name="Meyerdierks A."/>
            <person name="Storesund J.E."/>
            <person name="Kallscheuer N."/>
            <person name="Luecker S."/>
            <person name="Lage O.M."/>
            <person name="Pohl T."/>
            <person name="Merkel B.J."/>
            <person name="Hornburger P."/>
            <person name="Mueller R.-W."/>
            <person name="Bruemmer F."/>
            <person name="Labrenz M."/>
            <person name="Spormann A.M."/>
            <person name="Op den Camp H."/>
            <person name="Overmann J."/>
            <person name="Amann R."/>
            <person name="Jetten M.S.M."/>
            <person name="Mascher T."/>
            <person name="Medema M.H."/>
            <person name="Devos D.P."/>
            <person name="Kaster A.-K."/>
            <person name="Ovreas L."/>
            <person name="Rohde M."/>
            <person name="Galperin M.Y."/>
            <person name="Jogler C."/>
        </authorList>
    </citation>
    <scope>NUCLEOTIDE SEQUENCE [LARGE SCALE GENOMIC DNA]</scope>
    <source>
        <strain evidence="4 5">Pan161</strain>
    </source>
</reference>
<evidence type="ECO:0000259" key="3">
    <source>
        <dbReference type="SMART" id="SM00701"/>
    </source>
</evidence>
<evidence type="ECO:0000313" key="5">
    <source>
        <dbReference type="Proteomes" id="UP000316855"/>
    </source>
</evidence>
<dbReference type="SMART" id="SM00644">
    <property type="entry name" value="Ami_2"/>
    <property type="match status" value="1"/>
</dbReference>
<feature type="domain" description="Peptidoglycan recognition protein family" evidence="3">
    <location>
        <begin position="65"/>
        <end position="206"/>
    </location>
</feature>
<dbReference type="PANTHER" id="PTHR11022">
    <property type="entry name" value="PEPTIDOGLYCAN RECOGNITION PROTEIN"/>
    <property type="match status" value="1"/>
</dbReference>
<dbReference type="GO" id="GO:0008745">
    <property type="term" value="F:N-acetylmuramoyl-L-alanine amidase activity"/>
    <property type="evidence" value="ECO:0007669"/>
    <property type="project" value="InterPro"/>
</dbReference>
<dbReference type="AlphaFoldDB" id="A0A517VKI9"/>
<dbReference type="InterPro" id="IPR036505">
    <property type="entry name" value="Amidase/PGRP_sf"/>
</dbReference>
<name>A0A517VKI9_9PLAN</name>
<dbReference type="Gene3D" id="3.40.80.10">
    <property type="entry name" value="Peptidoglycan recognition protein-like"/>
    <property type="match status" value="1"/>
</dbReference>
<evidence type="ECO:0000259" key="2">
    <source>
        <dbReference type="SMART" id="SM00644"/>
    </source>
</evidence>
<dbReference type="InterPro" id="IPR002502">
    <property type="entry name" value="Amidase_domain"/>
</dbReference>
<organism evidence="4 5">
    <name type="scientific">Gimesia algae</name>
    <dbReference type="NCBI Taxonomy" id="2527971"/>
    <lineage>
        <taxon>Bacteria</taxon>
        <taxon>Pseudomonadati</taxon>
        <taxon>Planctomycetota</taxon>
        <taxon>Planctomycetia</taxon>
        <taxon>Planctomycetales</taxon>
        <taxon>Planctomycetaceae</taxon>
        <taxon>Gimesia</taxon>
    </lineage>
</organism>
<keyword evidence="5" id="KW-1185">Reference proteome</keyword>
<dbReference type="KEGG" id="gax:Pan161_52190"/>
<dbReference type="GO" id="GO:0009253">
    <property type="term" value="P:peptidoglycan catabolic process"/>
    <property type="evidence" value="ECO:0007669"/>
    <property type="project" value="InterPro"/>
</dbReference>
<sequence length="249" mass="26735">MKGIIMCCVAMLPAFEISGCAQRNSLPPVAINSPTPAPQYSPQVAKPVPGAPLFTTPPTIAVEPLAIEPQNPWKPEAEVRDWEYIVIHHTASSTGSVESIHDLHSKKKDKSGNSWLGIGYHFVIGNGNGMPDGAIESTFRWREQMHGAHAGNNKYNQHGIGICLVGNFENEPPTDAQLAAVKKLVGVLKAEYNITSDHVQGHRDVKATACPGKYFPMSEVASAVDLPVYGATSPAGTNPASKMELAYQK</sequence>
<dbReference type="InterPro" id="IPR015510">
    <property type="entry name" value="PGRP"/>
</dbReference>
<comment type="similarity">
    <text evidence="1">Belongs to the N-acetylmuramoyl-L-alanine amidase 2 family.</text>
</comment>
<gene>
    <name evidence="4" type="ORF">Pan161_52190</name>
</gene>